<dbReference type="PROSITE" id="PS51257">
    <property type="entry name" value="PROKAR_LIPOPROTEIN"/>
    <property type="match status" value="1"/>
</dbReference>
<dbReference type="EMBL" id="RCXO01000011">
    <property type="protein sequence ID" value="RYT80450.1"/>
    <property type="molecule type" value="Genomic_DNA"/>
</dbReference>
<dbReference type="RefSeq" id="WP_130069970.1">
    <property type="nucleotide sequence ID" value="NZ_RCXO01000011.1"/>
</dbReference>
<dbReference type="InterPro" id="IPR013728">
    <property type="entry name" value="BT_3987-like_N"/>
</dbReference>
<dbReference type="InterPro" id="IPR000421">
    <property type="entry name" value="FA58C"/>
</dbReference>
<evidence type="ECO:0000259" key="1">
    <source>
        <dbReference type="PROSITE" id="PS50022"/>
    </source>
</evidence>
<dbReference type="Proteomes" id="UP000291191">
    <property type="component" value="Unassembled WGS sequence"/>
</dbReference>
<evidence type="ECO:0000313" key="3">
    <source>
        <dbReference type="Proteomes" id="UP000291191"/>
    </source>
</evidence>
<dbReference type="AlphaFoldDB" id="A0A4V1YVG9"/>
<feature type="domain" description="F5/8 type C" evidence="1">
    <location>
        <begin position="282"/>
        <end position="435"/>
    </location>
</feature>
<reference evidence="2 3" key="1">
    <citation type="journal article" date="2019" name="Science, e1252229">
        <title>Invertible promoters mediate bacterial phase variation, antibiotic resistance, and host adaptation in the gut.</title>
        <authorList>
            <person name="Jiang X."/>
            <person name="Hall A.B."/>
            <person name="Arthur T.D."/>
            <person name="Plichta D.R."/>
            <person name="Covington C.T."/>
            <person name="Poyet M."/>
            <person name="Crothers J."/>
            <person name="Moses P.L."/>
            <person name="Tolonen A.C."/>
            <person name="Vlamakis H."/>
            <person name="Alm E.J."/>
            <person name="Xavier R.J."/>
        </authorList>
    </citation>
    <scope>NUCLEOTIDE SEQUENCE [LARGE SCALE GENOMIC DNA]</scope>
    <source>
        <strain evidence="3">bf_0095</strain>
    </source>
</reference>
<sequence>MKKHKQITAALLLSVGTFFSCEDGLKDNLTESKVYLVSSGLQEFEIYKTGTPSTYQLAIYKSGAVETSCTASVGLCSVEELEAYNTQYETEYKMMTNACYEITSSSVSFDADRKDVNRVVDIIFKPEAIEELGIGKYVLPVKLTEASIGITNDKAMVILAPTVIEPMVYFASSGAKLNLGLGAADMTQNLKIGFNASNTQNIVCNLVVDEDYLAAYNAASPVQFELLPESAYTLPASATIVEDTKEVTAKVALAVSTLPLGNYLLPIRLSSDQFKIREGNDMYVVEIVITNPVLDTKKWTITANTEEPAEAAPNGRPEAIIDGDINSFWHSQWSGGWQDWPHIIIIDMKDRCEVLSIDYYGRQSGGDANTKDMEFFVSDNQSDWKSIGKFEAKKTADMQEFETEEAERRYLKVEITSSHDGSNNTSIGELIVHGTVM</sequence>
<gene>
    <name evidence="2" type="ORF">EAJ06_09975</name>
</gene>
<dbReference type="Pfam" id="PF00754">
    <property type="entry name" value="F5_F8_type_C"/>
    <property type="match status" value="1"/>
</dbReference>
<keyword evidence="3" id="KW-1185">Reference proteome</keyword>
<organism evidence="2 3">
    <name type="scientific">Bacteroides intestinalis</name>
    <dbReference type="NCBI Taxonomy" id="329854"/>
    <lineage>
        <taxon>Bacteria</taxon>
        <taxon>Pseudomonadati</taxon>
        <taxon>Bacteroidota</taxon>
        <taxon>Bacteroidia</taxon>
        <taxon>Bacteroidales</taxon>
        <taxon>Bacteroidaceae</taxon>
        <taxon>Bacteroides</taxon>
    </lineage>
</organism>
<dbReference type="Pfam" id="PF08522">
    <property type="entry name" value="BT_3987-like_N"/>
    <property type="match status" value="2"/>
</dbReference>
<evidence type="ECO:0000313" key="2">
    <source>
        <dbReference type="EMBL" id="RYT80450.1"/>
    </source>
</evidence>
<protein>
    <submittedName>
        <fullName evidence="2">DUF1735 domain-containing protein</fullName>
    </submittedName>
</protein>
<dbReference type="Gene3D" id="2.60.120.260">
    <property type="entry name" value="Galactose-binding domain-like"/>
    <property type="match status" value="1"/>
</dbReference>
<comment type="caution">
    <text evidence="2">The sequence shown here is derived from an EMBL/GenBank/DDBJ whole genome shotgun (WGS) entry which is preliminary data.</text>
</comment>
<dbReference type="Gene3D" id="2.60.40.1740">
    <property type="entry name" value="hypothetical protein (bacova_03559)"/>
    <property type="match status" value="2"/>
</dbReference>
<dbReference type="InterPro" id="IPR008979">
    <property type="entry name" value="Galactose-bd-like_sf"/>
</dbReference>
<name>A0A4V1YVG9_9BACE</name>
<accession>A0A4V1YVG9</accession>
<dbReference type="SUPFAM" id="SSF49785">
    <property type="entry name" value="Galactose-binding domain-like"/>
    <property type="match status" value="1"/>
</dbReference>
<proteinExistence type="predicted"/>
<dbReference type="OrthoDB" id="1150543at2"/>
<dbReference type="PROSITE" id="PS50022">
    <property type="entry name" value="FA58C_3"/>
    <property type="match status" value="1"/>
</dbReference>